<proteinExistence type="predicted"/>
<evidence type="ECO:0000313" key="1">
    <source>
        <dbReference type="EMBL" id="KAJ7427648.1"/>
    </source>
</evidence>
<protein>
    <submittedName>
        <fullName evidence="1">Uncharacterized protein</fullName>
    </submittedName>
</protein>
<dbReference type="Proteomes" id="UP001145742">
    <property type="component" value="Unassembled WGS sequence"/>
</dbReference>
<accession>A0ABQ9DXI5</accession>
<name>A0ABQ9DXI5_9PASS</name>
<keyword evidence="2" id="KW-1185">Reference proteome</keyword>
<evidence type="ECO:0000313" key="2">
    <source>
        <dbReference type="Proteomes" id="UP001145742"/>
    </source>
</evidence>
<gene>
    <name evidence="1" type="ORF">WISP_05158</name>
</gene>
<sequence length="219" mass="24262">MTLLVSNRTSAGNKPVPSLKILRFKVAKVSFNELTELTLREKYDTCDLVICFAQHRYANPGIQISKKSSGLVERRMMGGKYSYLSQKIADCAYENGTELSKIKPFRESREEFLPLCSGETPPTVLPLALGSQQEGHGLSGASRGKATKLSEIKRSIYAFESSTDIDYWLHVHMWSGLEVLANYTIRIVGLGTHAPDLEGRDVDQNEGPIIQGHMVSGAR</sequence>
<dbReference type="EMBL" id="WHWB01031887">
    <property type="protein sequence ID" value="KAJ7427648.1"/>
    <property type="molecule type" value="Genomic_DNA"/>
</dbReference>
<comment type="caution">
    <text evidence="1">The sequence shown here is derived from an EMBL/GenBank/DDBJ whole genome shotgun (WGS) entry which is preliminary data.</text>
</comment>
<organism evidence="1 2">
    <name type="scientific">Willisornis vidua</name>
    <name type="common">Xingu scale-backed antbird</name>
    <dbReference type="NCBI Taxonomy" id="1566151"/>
    <lineage>
        <taxon>Eukaryota</taxon>
        <taxon>Metazoa</taxon>
        <taxon>Chordata</taxon>
        <taxon>Craniata</taxon>
        <taxon>Vertebrata</taxon>
        <taxon>Euteleostomi</taxon>
        <taxon>Archelosauria</taxon>
        <taxon>Archosauria</taxon>
        <taxon>Dinosauria</taxon>
        <taxon>Saurischia</taxon>
        <taxon>Theropoda</taxon>
        <taxon>Coelurosauria</taxon>
        <taxon>Aves</taxon>
        <taxon>Neognathae</taxon>
        <taxon>Neoaves</taxon>
        <taxon>Telluraves</taxon>
        <taxon>Australaves</taxon>
        <taxon>Passeriformes</taxon>
        <taxon>Thamnophilidae</taxon>
        <taxon>Willisornis</taxon>
    </lineage>
</organism>
<reference evidence="1" key="1">
    <citation type="submission" date="2019-10" db="EMBL/GenBank/DDBJ databases">
        <authorList>
            <person name="Soares A.E.R."/>
            <person name="Aleixo A."/>
            <person name="Schneider P."/>
            <person name="Miyaki C.Y."/>
            <person name="Schneider M.P."/>
            <person name="Mello C."/>
            <person name="Vasconcelos A.T.R."/>
        </authorList>
    </citation>
    <scope>NUCLEOTIDE SEQUENCE</scope>
    <source>
        <tissue evidence="1">Muscle</tissue>
    </source>
</reference>